<reference evidence="2" key="4">
    <citation type="submission" date="2017-01" db="UniProtKB">
        <authorList>
            <consortium name="EnsemblFungi"/>
        </authorList>
    </citation>
    <scope>IDENTIFICATION</scope>
    <source>
        <strain evidence="2">PH-1 / ATCC MYA-4620 / FGSC 9075 / NRRL 31084</strain>
    </source>
</reference>
<evidence type="ECO:0000313" key="3">
    <source>
        <dbReference type="Proteomes" id="UP000070720"/>
    </source>
</evidence>
<name>A0A098DXU4_GIBZE</name>
<protein>
    <submittedName>
        <fullName evidence="1">Chromosome 3, complete genome</fullName>
    </submittedName>
</protein>
<accession>A0A0E0SI89</accession>
<dbReference type="Proteomes" id="UP000070720">
    <property type="component" value="Chromosome 3"/>
</dbReference>
<dbReference type="VEuPathDB" id="FungiDB:FGRAMPH1_01G18815"/>
<evidence type="ECO:0000313" key="1">
    <source>
        <dbReference type="EMBL" id="CEF86152.1"/>
    </source>
</evidence>
<sequence>MPSHWIITRHNDADKVRNTGTRVGSAAETGLPLIWLFHSAEDETVLTNNQARELLP</sequence>
<dbReference type="AlphaFoldDB" id="A0A098DXU4"/>
<evidence type="ECO:0000313" key="2">
    <source>
        <dbReference type="EnsemblFungi" id="CEF86152"/>
    </source>
</evidence>
<dbReference type="InParanoid" id="A0A098DXU4"/>
<dbReference type="EMBL" id="HG970334">
    <property type="protein sequence ID" value="CEF86152.1"/>
    <property type="molecule type" value="Genomic_DNA"/>
</dbReference>
<reference evidence="2 3" key="1">
    <citation type="journal article" date="2007" name="Science">
        <title>The Fusarium graminearum genome reveals a link between localized polymorphism and pathogen specialization.</title>
        <authorList>
            <person name="Cuomo C.A."/>
            <person name="Gueldener U."/>
            <person name="Xu J.-R."/>
            <person name="Trail F."/>
            <person name="Turgeon B.G."/>
            <person name="Di Pietro A."/>
            <person name="Walton J.D."/>
            <person name="Ma L.-J."/>
            <person name="Baker S.E."/>
            <person name="Rep M."/>
            <person name="Adam G."/>
            <person name="Antoniw J."/>
            <person name="Baldwin T."/>
            <person name="Calvo S.E."/>
            <person name="Chang Y.-L."/>
            <person name="DeCaprio D."/>
            <person name="Gale L.R."/>
            <person name="Gnerre S."/>
            <person name="Goswami R.S."/>
            <person name="Hammond-Kosack K."/>
            <person name="Harris L.J."/>
            <person name="Hilburn K."/>
            <person name="Kennell J.C."/>
            <person name="Kroken S."/>
            <person name="Magnuson J.K."/>
            <person name="Mannhaupt G."/>
            <person name="Mauceli E.W."/>
            <person name="Mewes H.-W."/>
            <person name="Mitterbauer R."/>
            <person name="Muehlbauer G."/>
            <person name="Muensterkoetter M."/>
            <person name="Nelson D."/>
            <person name="O'Donnell K."/>
            <person name="Ouellet T."/>
            <person name="Qi W."/>
            <person name="Quesneville H."/>
            <person name="Roncero M.I.G."/>
            <person name="Seong K.-Y."/>
            <person name="Tetko I.V."/>
            <person name="Urban M."/>
            <person name="Waalwijk C."/>
            <person name="Ward T.J."/>
            <person name="Yao J."/>
            <person name="Birren B.W."/>
            <person name="Kistler H.C."/>
        </authorList>
    </citation>
    <scope>NUCLEOTIDE SEQUENCE [LARGE SCALE GENOMIC DNA]</scope>
    <source>
        <strain evidence="3">ATCC MYA-4620 / CBS 123657 / FGSC 9075 / NRRL 31084 / PH-1</strain>
        <strain evidence="2">PH-1 / ATCC MYA-4620 / FGSC 9075 / NRRL 31084</strain>
    </source>
</reference>
<gene>
    <name evidence="1" type="ORF">FGRAMPH1_01T18815</name>
</gene>
<keyword evidence="3" id="KW-1185">Reference proteome</keyword>
<reference evidence="2 3" key="2">
    <citation type="journal article" date="2010" name="Nature">
        <title>Comparative genomics reveals mobile pathogenicity chromosomes in Fusarium.</title>
        <authorList>
            <person name="Ma L.J."/>
            <person name="van der Does H.C."/>
            <person name="Borkovich K.A."/>
            <person name="Coleman J.J."/>
            <person name="Daboussi M.J."/>
            <person name="Di Pietro A."/>
            <person name="Dufresne M."/>
            <person name="Freitag M."/>
            <person name="Grabherr M."/>
            <person name="Henrissat B."/>
            <person name="Houterman P.M."/>
            <person name="Kang S."/>
            <person name="Shim W.B."/>
            <person name="Woloshuk C."/>
            <person name="Xie X."/>
            <person name="Xu J.R."/>
            <person name="Antoniw J."/>
            <person name="Baker S.E."/>
            <person name="Bluhm B.H."/>
            <person name="Breakspear A."/>
            <person name="Brown D.W."/>
            <person name="Butchko R.A."/>
            <person name="Chapman S."/>
            <person name="Coulson R."/>
            <person name="Coutinho P.M."/>
            <person name="Danchin E.G."/>
            <person name="Diener A."/>
            <person name="Gale L.R."/>
            <person name="Gardiner D.M."/>
            <person name="Goff S."/>
            <person name="Hammond-Kosack K.E."/>
            <person name="Hilburn K."/>
            <person name="Hua-Van A."/>
            <person name="Jonkers W."/>
            <person name="Kazan K."/>
            <person name="Kodira C.D."/>
            <person name="Koehrsen M."/>
            <person name="Kumar L."/>
            <person name="Lee Y.H."/>
            <person name="Li L."/>
            <person name="Manners J.M."/>
            <person name="Miranda-Saavedra D."/>
            <person name="Mukherjee M."/>
            <person name="Park G."/>
            <person name="Park J."/>
            <person name="Park S.Y."/>
            <person name="Proctor R.H."/>
            <person name="Regev A."/>
            <person name="Ruiz-Roldan M.C."/>
            <person name="Sain D."/>
            <person name="Sakthikumar S."/>
            <person name="Sykes S."/>
            <person name="Schwartz D.C."/>
            <person name="Turgeon B.G."/>
            <person name="Wapinski I."/>
            <person name="Yoder O."/>
            <person name="Young S."/>
            <person name="Zeng Q."/>
            <person name="Zhou S."/>
            <person name="Galagan J."/>
            <person name="Cuomo C.A."/>
            <person name="Kistler H.C."/>
            <person name="Rep M."/>
        </authorList>
    </citation>
    <scope>GENOME REANNOTATION</scope>
    <source>
        <strain evidence="3">ATCC MYA-4620 / CBS 123657 / FGSC 9075 / NRRL 31084 / PH-1</strain>
        <strain evidence="2">PH-1 / ATCC MYA-4620 / FGSC 9075 / NRRL 31084</strain>
    </source>
</reference>
<proteinExistence type="predicted"/>
<accession>A0A098DXU4</accession>
<dbReference type="EnsemblFungi" id="CEF86152">
    <property type="protein sequence ID" value="CEF86152"/>
    <property type="gene ID" value="FGRRES_15313"/>
</dbReference>
<reference evidence="1 3" key="3">
    <citation type="journal article" date="2015" name="BMC Genomics">
        <title>The completed genome sequence of the pathogenic ascomycete fungus Fusarium graminearum.</title>
        <authorList>
            <person name="King R."/>
            <person name="Urban M."/>
            <person name="Hammond-Kosack M.C."/>
            <person name="Hassani-Pak K."/>
            <person name="Hammond-Kosack K.E."/>
        </authorList>
    </citation>
    <scope>NUCLEOTIDE SEQUENCE [LARGE SCALE GENOMIC DNA]</scope>
    <source>
        <strain evidence="3">ATCC MYA-4620 / CBS 123657 / FGSC 9075 / NRRL 31084 / PH-1</strain>
        <strain evidence="1">PH-1</strain>
    </source>
</reference>
<organism evidence="1 3">
    <name type="scientific">Gibberella zeae (strain ATCC MYA-4620 / CBS 123657 / FGSC 9075 / NRRL 31084 / PH-1)</name>
    <name type="common">Wheat head blight fungus</name>
    <name type="synonym">Fusarium graminearum</name>
    <dbReference type="NCBI Taxonomy" id="229533"/>
    <lineage>
        <taxon>Eukaryota</taxon>
        <taxon>Fungi</taxon>
        <taxon>Dikarya</taxon>
        <taxon>Ascomycota</taxon>
        <taxon>Pezizomycotina</taxon>
        <taxon>Sordariomycetes</taxon>
        <taxon>Hypocreomycetidae</taxon>
        <taxon>Hypocreales</taxon>
        <taxon>Nectriaceae</taxon>
        <taxon>Fusarium</taxon>
    </lineage>
</organism>